<proteinExistence type="predicted"/>
<protein>
    <submittedName>
        <fullName evidence="1">Uncharacterized protein</fullName>
    </submittedName>
</protein>
<dbReference type="EMBL" id="VSSQ01022991">
    <property type="protein sequence ID" value="MPM69640.1"/>
    <property type="molecule type" value="Genomic_DNA"/>
</dbReference>
<dbReference type="AlphaFoldDB" id="A0A645BW17"/>
<organism evidence="1">
    <name type="scientific">bioreactor metagenome</name>
    <dbReference type="NCBI Taxonomy" id="1076179"/>
    <lineage>
        <taxon>unclassified sequences</taxon>
        <taxon>metagenomes</taxon>
        <taxon>ecological metagenomes</taxon>
    </lineage>
</organism>
<comment type="caution">
    <text evidence="1">The sequence shown here is derived from an EMBL/GenBank/DDBJ whole genome shotgun (WGS) entry which is preliminary data.</text>
</comment>
<name>A0A645BW17_9ZZZZ</name>
<gene>
    <name evidence="1" type="ORF">SDC9_116588</name>
</gene>
<reference evidence="1" key="1">
    <citation type="submission" date="2019-08" db="EMBL/GenBank/DDBJ databases">
        <authorList>
            <person name="Kucharzyk K."/>
            <person name="Murdoch R.W."/>
            <person name="Higgins S."/>
            <person name="Loffler F."/>
        </authorList>
    </citation>
    <scope>NUCLEOTIDE SEQUENCE</scope>
</reference>
<sequence>MRQRRCVQLHQLVHLVLAQHLGHCAHVGRQAVPQHQLVAIVLQQQLVGAREGIGQGMAHGRSVWLTVGVTWKTVVGSAAYCGLKLGSCTVQSG</sequence>
<accession>A0A645BW17</accession>
<evidence type="ECO:0000313" key="1">
    <source>
        <dbReference type="EMBL" id="MPM69640.1"/>
    </source>
</evidence>